<name>A0AAW2VCC2_9LAMI</name>
<keyword evidence="1" id="KW-0472">Membrane</keyword>
<organism evidence="2">
    <name type="scientific">Sesamum latifolium</name>
    <dbReference type="NCBI Taxonomy" id="2727402"/>
    <lineage>
        <taxon>Eukaryota</taxon>
        <taxon>Viridiplantae</taxon>
        <taxon>Streptophyta</taxon>
        <taxon>Embryophyta</taxon>
        <taxon>Tracheophyta</taxon>
        <taxon>Spermatophyta</taxon>
        <taxon>Magnoliopsida</taxon>
        <taxon>eudicotyledons</taxon>
        <taxon>Gunneridae</taxon>
        <taxon>Pentapetalae</taxon>
        <taxon>asterids</taxon>
        <taxon>lamiids</taxon>
        <taxon>Lamiales</taxon>
        <taxon>Pedaliaceae</taxon>
        <taxon>Sesamum</taxon>
    </lineage>
</organism>
<evidence type="ECO:0000256" key="1">
    <source>
        <dbReference type="SAM" id="Phobius"/>
    </source>
</evidence>
<accession>A0AAW2VCC2</accession>
<keyword evidence="1" id="KW-1133">Transmembrane helix</keyword>
<feature type="transmembrane region" description="Helical" evidence="1">
    <location>
        <begin position="71"/>
        <end position="92"/>
    </location>
</feature>
<protein>
    <submittedName>
        <fullName evidence="2">Uncharacterized protein</fullName>
    </submittedName>
</protein>
<proteinExistence type="predicted"/>
<dbReference type="EMBL" id="JACGWN010000010">
    <property type="protein sequence ID" value="KAL0427285.1"/>
    <property type="molecule type" value="Genomic_DNA"/>
</dbReference>
<reference evidence="2" key="2">
    <citation type="journal article" date="2024" name="Plant">
        <title>Genomic evolution and insights into agronomic trait innovations of Sesamum species.</title>
        <authorList>
            <person name="Miao H."/>
            <person name="Wang L."/>
            <person name="Qu L."/>
            <person name="Liu H."/>
            <person name="Sun Y."/>
            <person name="Le M."/>
            <person name="Wang Q."/>
            <person name="Wei S."/>
            <person name="Zheng Y."/>
            <person name="Lin W."/>
            <person name="Duan Y."/>
            <person name="Cao H."/>
            <person name="Xiong S."/>
            <person name="Wang X."/>
            <person name="Wei L."/>
            <person name="Li C."/>
            <person name="Ma Q."/>
            <person name="Ju M."/>
            <person name="Zhao R."/>
            <person name="Li G."/>
            <person name="Mu C."/>
            <person name="Tian Q."/>
            <person name="Mei H."/>
            <person name="Zhang T."/>
            <person name="Gao T."/>
            <person name="Zhang H."/>
        </authorList>
    </citation>
    <scope>NUCLEOTIDE SEQUENCE</scope>
    <source>
        <strain evidence="2">KEN1</strain>
    </source>
</reference>
<reference evidence="2" key="1">
    <citation type="submission" date="2020-06" db="EMBL/GenBank/DDBJ databases">
        <authorList>
            <person name="Li T."/>
            <person name="Hu X."/>
            <person name="Zhang T."/>
            <person name="Song X."/>
            <person name="Zhang H."/>
            <person name="Dai N."/>
            <person name="Sheng W."/>
            <person name="Hou X."/>
            <person name="Wei L."/>
        </authorList>
    </citation>
    <scope>NUCLEOTIDE SEQUENCE</scope>
    <source>
        <strain evidence="2">KEN1</strain>
        <tissue evidence="2">Leaf</tissue>
    </source>
</reference>
<gene>
    <name evidence="2" type="ORF">Slati_2903300</name>
</gene>
<sequence>METKVRLLISIKKLETLHRSAFAKPTRATKHRAERLQRQQQQHHHCKNNTEIFQKTTKYVFSNFLTLTTNFVELLVSFVNGLLNVGLCFLILSSRFSYPVEDGDDFFRGQFSFNDFCLL</sequence>
<keyword evidence="1" id="KW-0812">Transmembrane</keyword>
<evidence type="ECO:0000313" key="2">
    <source>
        <dbReference type="EMBL" id="KAL0427285.1"/>
    </source>
</evidence>
<comment type="caution">
    <text evidence="2">The sequence shown here is derived from an EMBL/GenBank/DDBJ whole genome shotgun (WGS) entry which is preliminary data.</text>
</comment>
<dbReference type="AlphaFoldDB" id="A0AAW2VCC2"/>